<dbReference type="Pfam" id="PF07386">
    <property type="entry name" value="DUF1499"/>
    <property type="match status" value="1"/>
</dbReference>
<dbReference type="Proteomes" id="UP001158067">
    <property type="component" value="Unassembled WGS sequence"/>
</dbReference>
<reference evidence="1 2" key="1">
    <citation type="submission" date="2017-05" db="EMBL/GenBank/DDBJ databases">
        <authorList>
            <person name="Varghese N."/>
            <person name="Submissions S."/>
        </authorList>
    </citation>
    <scope>NUCLEOTIDE SEQUENCE [LARGE SCALE GENOMIC DNA]</scope>
    <source>
        <strain evidence="1 2">DSM 25457</strain>
    </source>
</reference>
<gene>
    <name evidence="1" type="ORF">SAMN06265222_103183</name>
</gene>
<keyword evidence="2" id="KW-1185">Reference proteome</keyword>
<accession>A0ABY1PXI3</accession>
<dbReference type="RefSeq" id="WP_283431983.1">
    <property type="nucleotide sequence ID" value="NZ_FXUG01000003.1"/>
</dbReference>
<evidence type="ECO:0000313" key="2">
    <source>
        <dbReference type="Proteomes" id="UP001158067"/>
    </source>
</evidence>
<organism evidence="1 2">
    <name type="scientific">Neorhodopirellula lusitana</name>
    <dbReference type="NCBI Taxonomy" id="445327"/>
    <lineage>
        <taxon>Bacteria</taxon>
        <taxon>Pseudomonadati</taxon>
        <taxon>Planctomycetota</taxon>
        <taxon>Planctomycetia</taxon>
        <taxon>Pirellulales</taxon>
        <taxon>Pirellulaceae</taxon>
        <taxon>Neorhodopirellula</taxon>
    </lineage>
</organism>
<protein>
    <recommendedName>
        <fullName evidence="3">DUF1499 domain-containing protein</fullName>
    </recommendedName>
</protein>
<comment type="caution">
    <text evidence="1">The sequence shown here is derived from an EMBL/GenBank/DDBJ whole genome shotgun (WGS) entry which is preliminary data.</text>
</comment>
<proteinExistence type="predicted"/>
<dbReference type="InterPro" id="IPR010865">
    <property type="entry name" value="DUF1499"/>
</dbReference>
<dbReference type="EMBL" id="FXUG01000003">
    <property type="protein sequence ID" value="SMP50894.1"/>
    <property type="molecule type" value="Genomic_DNA"/>
</dbReference>
<evidence type="ECO:0008006" key="3">
    <source>
        <dbReference type="Google" id="ProtNLM"/>
    </source>
</evidence>
<evidence type="ECO:0000313" key="1">
    <source>
        <dbReference type="EMBL" id="SMP50894.1"/>
    </source>
</evidence>
<name>A0ABY1PXI3_9BACT</name>
<sequence length="185" mass="20174">MFGYVAAAIGIAMVGKTVWMIDDWGRDLTQNDAEWSDASDDQSQRPLRLEASTEDVEAAIHQWVDGESKWAVVEATDQAAGPPMAIQQLGGQQSSGQQVGGQQANSLRRLHLTRTTPLFRFVDDIWVDVLPLDDSDSRSDSDSGTQVLVNARSQSRVGKGDLGQNPRNLKALRDGMLASGLRPVR</sequence>